<gene>
    <name evidence="2" type="ORF">FQV27_13535</name>
</gene>
<protein>
    <submittedName>
        <fullName evidence="2">DUF4123 domain-containing protein</fullName>
    </submittedName>
</protein>
<dbReference type="EMBL" id="VOPL01000005">
    <property type="protein sequence ID" value="TXB68198.1"/>
    <property type="molecule type" value="Genomic_DNA"/>
</dbReference>
<reference evidence="2 3" key="1">
    <citation type="submission" date="2019-08" db="EMBL/GenBank/DDBJ databases">
        <authorList>
            <person name="Ye J."/>
        </authorList>
    </citation>
    <scope>NUCLEOTIDE SEQUENCE [LARGE SCALE GENOMIC DNA]</scope>
    <source>
        <strain evidence="2 3">TK008</strain>
    </source>
</reference>
<proteinExistence type="predicted"/>
<dbReference type="OrthoDB" id="6431152at2"/>
<dbReference type="AlphaFoldDB" id="A0A5C6S0M6"/>
<evidence type="ECO:0000313" key="2">
    <source>
        <dbReference type="EMBL" id="TXB68198.1"/>
    </source>
</evidence>
<dbReference type="InterPro" id="IPR025391">
    <property type="entry name" value="DUF4123"/>
</dbReference>
<organism evidence="2 3">
    <name type="scientific">Paracoccus aurantiacus</name>
    <dbReference type="NCBI Taxonomy" id="2599412"/>
    <lineage>
        <taxon>Bacteria</taxon>
        <taxon>Pseudomonadati</taxon>
        <taxon>Pseudomonadota</taxon>
        <taxon>Alphaproteobacteria</taxon>
        <taxon>Rhodobacterales</taxon>
        <taxon>Paracoccaceae</taxon>
        <taxon>Paracoccus</taxon>
    </lineage>
</organism>
<dbReference type="RefSeq" id="WP_147099420.1">
    <property type="nucleotide sequence ID" value="NZ_JBHUFH010000003.1"/>
</dbReference>
<dbReference type="Pfam" id="PF13503">
    <property type="entry name" value="DUF4123"/>
    <property type="match status" value="1"/>
</dbReference>
<feature type="domain" description="DUF4123" evidence="1">
    <location>
        <begin position="26"/>
        <end position="141"/>
    </location>
</feature>
<keyword evidence="3" id="KW-1185">Reference proteome</keyword>
<name>A0A5C6S0M6_9RHOB</name>
<comment type="caution">
    <text evidence="2">The sequence shown here is derived from an EMBL/GenBank/DDBJ whole genome shotgun (WGS) entry which is preliminary data.</text>
</comment>
<evidence type="ECO:0000259" key="1">
    <source>
        <dbReference type="Pfam" id="PF13503"/>
    </source>
</evidence>
<accession>A0A5C6S0M6</accession>
<sequence>MSRPDSELIPRNKLAQHLAESGDVVAILDAASLPGLPERIESRQIAALCLFTGDLTETLRDVAPYLMRLAPENPLLRDYVNDGDVPWAMWKKRAGILMRTDLGLSELQRHFRRMLRVRTESGTFFFRFWEPATAHAYFSEIALSEDRGRWFYPREGGQIDAYLVPDLKNDGLRIYRADGPRPDHRPWENRPFTLHPSEVAALRATRINLNLEQMVRMMTQTFPSKVATISPADLERGLRRSVARAAEFGIRQRPNAFRLAAWDLHADGDFEDVDPVGELRQILEADLLEQDKMQRLLDRIADLGPANSDEKT</sequence>
<evidence type="ECO:0000313" key="3">
    <source>
        <dbReference type="Proteomes" id="UP000321562"/>
    </source>
</evidence>
<dbReference type="Proteomes" id="UP000321562">
    <property type="component" value="Unassembled WGS sequence"/>
</dbReference>